<feature type="domain" description="ABC transporter family G" evidence="8">
    <location>
        <begin position="175"/>
        <end position="437"/>
    </location>
</feature>
<keyword evidence="2" id="KW-0813">Transport</keyword>
<keyword evidence="4 6" id="KW-1133">Transmembrane helix</keyword>
<evidence type="ECO:0000256" key="5">
    <source>
        <dbReference type="ARBA" id="ARBA00023136"/>
    </source>
</evidence>
<feature type="domain" description="ABC transporter" evidence="7">
    <location>
        <begin position="2"/>
        <end position="47"/>
    </location>
</feature>
<feature type="transmembrane region" description="Helical" evidence="6">
    <location>
        <begin position="317"/>
        <end position="340"/>
    </location>
</feature>
<dbReference type="GO" id="GO:0016887">
    <property type="term" value="F:ATP hydrolysis activity"/>
    <property type="evidence" value="ECO:0007669"/>
    <property type="project" value="InterPro"/>
</dbReference>
<dbReference type="EMBL" id="HBGF01030905">
    <property type="protein sequence ID" value="CAD9127473.1"/>
    <property type="molecule type" value="Transcribed_RNA"/>
</dbReference>
<feature type="transmembrane region" description="Helical" evidence="6">
    <location>
        <begin position="414"/>
        <end position="434"/>
    </location>
</feature>
<feature type="domain" description="ABC transporter family G" evidence="8">
    <location>
        <begin position="77"/>
        <end position="133"/>
    </location>
</feature>
<reference evidence="9" key="1">
    <citation type="submission" date="2021-01" db="EMBL/GenBank/DDBJ databases">
        <authorList>
            <person name="Corre E."/>
            <person name="Pelletier E."/>
            <person name="Niang G."/>
            <person name="Scheremetjew M."/>
            <person name="Finn R."/>
            <person name="Kale V."/>
            <person name="Holt S."/>
            <person name="Cochrane G."/>
            <person name="Meng A."/>
            <person name="Brown T."/>
            <person name="Cohen L."/>
        </authorList>
    </citation>
    <scope>NUCLEOTIDE SEQUENCE</scope>
    <source>
        <strain evidence="9">CCAP 1951/1</strain>
    </source>
</reference>
<evidence type="ECO:0000256" key="6">
    <source>
        <dbReference type="SAM" id="Phobius"/>
    </source>
</evidence>
<feature type="transmembrane region" description="Helical" evidence="6">
    <location>
        <begin position="283"/>
        <end position="311"/>
    </location>
</feature>
<name>A0A7S1MEN1_NEODS</name>
<dbReference type="InterPro" id="IPR050352">
    <property type="entry name" value="ABCG_transporters"/>
</dbReference>
<evidence type="ECO:0008006" key="10">
    <source>
        <dbReference type="Google" id="ProtNLM"/>
    </source>
</evidence>
<dbReference type="SUPFAM" id="SSF52540">
    <property type="entry name" value="P-loop containing nucleoside triphosphate hydrolases"/>
    <property type="match status" value="1"/>
</dbReference>
<gene>
    <name evidence="9" type="ORF">NDES1114_LOCUS20624</name>
</gene>
<feature type="transmembrane region" description="Helical" evidence="6">
    <location>
        <begin position="244"/>
        <end position="262"/>
    </location>
</feature>
<accession>A0A7S1MEN1</accession>
<evidence type="ECO:0000256" key="1">
    <source>
        <dbReference type="ARBA" id="ARBA00004141"/>
    </source>
</evidence>
<keyword evidence="3 6" id="KW-0812">Transmembrane</keyword>
<dbReference type="GO" id="GO:0005524">
    <property type="term" value="F:ATP binding"/>
    <property type="evidence" value="ECO:0007669"/>
    <property type="project" value="InterPro"/>
</dbReference>
<dbReference type="GO" id="GO:0016020">
    <property type="term" value="C:membrane"/>
    <property type="evidence" value="ECO:0007669"/>
    <property type="project" value="UniProtKB-SubCell"/>
</dbReference>
<comment type="subcellular location">
    <subcellularLocation>
        <location evidence="1">Membrane</location>
        <topology evidence="1">Multi-pass membrane protein</topology>
    </subcellularLocation>
</comment>
<evidence type="ECO:0000259" key="7">
    <source>
        <dbReference type="Pfam" id="PF00005"/>
    </source>
</evidence>
<dbReference type="AlphaFoldDB" id="A0A7S1MEN1"/>
<dbReference type="Gene3D" id="3.40.50.300">
    <property type="entry name" value="P-loop containing nucleotide triphosphate hydrolases"/>
    <property type="match status" value="1"/>
</dbReference>
<sequence length="441" mass="48390">MDLDHVRDTAIGDEKKRGISGGQRKRVSIGVEMASAPLMLLLDEPTSGLDSTTSLELVTVLKEIAVAADITVAMVIHQPRVEIWDALDELLILGVGGRTVYKGAQKTVKQYFEGHGVEFDPKKNPADVILDAVVTDSQKYADKWTTRIASHNASEPVTPLLIAPAANAFNGASPLRQFALFATRNVEKQLSDFTPFVVETIVILLCGFVLGNSMQDFLLGANYRSPYEPISPVTFKRLLPQLHMYQLMSLGLAAAVAGVNVFGVERLQYFREVPTGLNRVAYFLANVTAALPRVFLVSLVYASVFTVLASLPVPFQFLYFAVVLSYWSIYGLGACVSVTASQKASSLIASTGAVCFAVFNGFIDFPVVLKRFTPGFYASQILQQQHARWIAHWAADPMAENETGYAFGRLTESFFLMVVIGIVLHAIAFALMVLTHRDRQR</sequence>
<feature type="transmembrane region" description="Helical" evidence="6">
    <location>
        <begin position="193"/>
        <end position="211"/>
    </location>
</feature>
<dbReference type="GO" id="GO:0140359">
    <property type="term" value="F:ABC-type transporter activity"/>
    <property type="evidence" value="ECO:0007669"/>
    <property type="project" value="InterPro"/>
</dbReference>
<organism evidence="9">
    <name type="scientific">Neobodo designis</name>
    <name type="common">Flagellated protozoan</name>
    <name type="synonym">Bodo designis</name>
    <dbReference type="NCBI Taxonomy" id="312471"/>
    <lineage>
        <taxon>Eukaryota</taxon>
        <taxon>Discoba</taxon>
        <taxon>Euglenozoa</taxon>
        <taxon>Kinetoplastea</taxon>
        <taxon>Metakinetoplastina</taxon>
        <taxon>Neobodonida</taxon>
        <taxon>Neobodo</taxon>
    </lineage>
</organism>
<evidence type="ECO:0000256" key="4">
    <source>
        <dbReference type="ARBA" id="ARBA00022989"/>
    </source>
</evidence>
<dbReference type="Pfam" id="PF19055">
    <property type="entry name" value="ABC2_membrane_7"/>
    <property type="match status" value="2"/>
</dbReference>
<dbReference type="Pfam" id="PF00005">
    <property type="entry name" value="ABC_tran"/>
    <property type="match status" value="1"/>
</dbReference>
<evidence type="ECO:0000256" key="3">
    <source>
        <dbReference type="ARBA" id="ARBA00022692"/>
    </source>
</evidence>
<dbReference type="InterPro" id="IPR027417">
    <property type="entry name" value="P-loop_NTPase"/>
</dbReference>
<evidence type="ECO:0000313" key="9">
    <source>
        <dbReference type="EMBL" id="CAD9127473.1"/>
    </source>
</evidence>
<evidence type="ECO:0000259" key="8">
    <source>
        <dbReference type="Pfam" id="PF19055"/>
    </source>
</evidence>
<dbReference type="InterPro" id="IPR043926">
    <property type="entry name" value="ABCG_dom"/>
</dbReference>
<dbReference type="PANTHER" id="PTHR48041">
    <property type="entry name" value="ABC TRANSPORTER G FAMILY MEMBER 28"/>
    <property type="match status" value="1"/>
</dbReference>
<proteinExistence type="predicted"/>
<keyword evidence="5 6" id="KW-0472">Membrane</keyword>
<evidence type="ECO:0000256" key="2">
    <source>
        <dbReference type="ARBA" id="ARBA00022448"/>
    </source>
</evidence>
<dbReference type="InterPro" id="IPR003439">
    <property type="entry name" value="ABC_transporter-like_ATP-bd"/>
</dbReference>
<dbReference type="PANTHER" id="PTHR48041:SF91">
    <property type="entry name" value="ABC TRANSPORTER G FAMILY MEMBER 28"/>
    <property type="match status" value="1"/>
</dbReference>
<feature type="transmembrane region" description="Helical" evidence="6">
    <location>
        <begin position="347"/>
        <end position="369"/>
    </location>
</feature>
<protein>
    <recommendedName>
        <fullName evidence="10">ABC transporter domain-containing protein</fullName>
    </recommendedName>
</protein>